<dbReference type="AlphaFoldDB" id="A0A498CEG0"/>
<gene>
    <name evidence="1" type="ORF">BCL79_2733</name>
</gene>
<accession>A0A498CEG0</accession>
<protein>
    <submittedName>
        <fullName evidence="1">Uncharacterized protein</fullName>
    </submittedName>
</protein>
<comment type="caution">
    <text evidence="1">The sequence shown here is derived from an EMBL/GenBank/DDBJ whole genome shotgun (WGS) entry which is preliminary data.</text>
</comment>
<dbReference type="Proteomes" id="UP000274786">
    <property type="component" value="Unassembled WGS sequence"/>
</dbReference>
<dbReference type="OrthoDB" id="6949755at2"/>
<sequence length="184" mass="20535">MNTTAMAKAKRKLRTRDVNLEVRKLVDPDTGEMIGALVPAHQVDQRSLRERKFGTGKLLRATLRQDRNPMFYRKAHVLSGWLADNVEAFTGLSQHDALKKLQELSGIGCEAVEYDLPGIGKLTRTEAESLNFADMDEGRWSELWDGGTGDGGWIGWLRREVFGGLAAESREAVELIIQKPREGA</sequence>
<organism evidence="1 2">
    <name type="scientific">Stenotrophomonas rhizophila</name>
    <dbReference type="NCBI Taxonomy" id="216778"/>
    <lineage>
        <taxon>Bacteria</taxon>
        <taxon>Pseudomonadati</taxon>
        <taxon>Pseudomonadota</taxon>
        <taxon>Gammaproteobacteria</taxon>
        <taxon>Lysobacterales</taxon>
        <taxon>Lysobacteraceae</taxon>
        <taxon>Stenotrophomonas</taxon>
    </lineage>
</organism>
<dbReference type="RefSeq" id="WP_121041990.1">
    <property type="nucleotide sequence ID" value="NZ_RCDC01000005.1"/>
</dbReference>
<proteinExistence type="predicted"/>
<evidence type="ECO:0000313" key="1">
    <source>
        <dbReference type="EMBL" id="RLK53427.1"/>
    </source>
</evidence>
<evidence type="ECO:0000313" key="2">
    <source>
        <dbReference type="Proteomes" id="UP000274786"/>
    </source>
</evidence>
<dbReference type="EMBL" id="RCDC01000005">
    <property type="protein sequence ID" value="RLK53427.1"/>
    <property type="molecule type" value="Genomic_DNA"/>
</dbReference>
<reference evidence="1 2" key="1">
    <citation type="submission" date="2018-10" db="EMBL/GenBank/DDBJ databases">
        <title>Comparative analysis of microorganisms from saline springs in Andes Mountain Range, Colombia.</title>
        <authorList>
            <person name="Rubin E."/>
        </authorList>
    </citation>
    <scope>NUCLEOTIDE SEQUENCE [LARGE SCALE GENOMIC DNA]</scope>
    <source>
        <strain evidence="1 2">USBA GBX 843</strain>
    </source>
</reference>
<name>A0A498CEG0_9GAMM</name>